<keyword evidence="2" id="KW-1185">Reference proteome</keyword>
<dbReference type="HOGENOM" id="CLU_3256036_0_0_10"/>
<reference evidence="1 2" key="1">
    <citation type="submission" date="2009-09" db="EMBL/GenBank/DDBJ databases">
        <authorList>
            <person name="Weinstock G."/>
            <person name="Sodergren E."/>
            <person name="Clifton S."/>
            <person name="Fulton L."/>
            <person name="Fulton B."/>
            <person name="Courtney L."/>
            <person name="Fronick C."/>
            <person name="Harrison M."/>
            <person name="Strong C."/>
            <person name="Farmer C."/>
            <person name="Delahaunty K."/>
            <person name="Markovic C."/>
            <person name="Hall O."/>
            <person name="Minx P."/>
            <person name="Tomlinson C."/>
            <person name="Mitreva M."/>
            <person name="Nelson J."/>
            <person name="Hou S."/>
            <person name="Wollam A."/>
            <person name="Pepin K.H."/>
            <person name="Johnson M."/>
            <person name="Bhonagiri V."/>
            <person name="Nash W.E."/>
            <person name="Warren W."/>
            <person name="Chinwalla A."/>
            <person name="Mardis E.R."/>
            <person name="Wilson R.K."/>
        </authorList>
    </citation>
    <scope>NUCLEOTIDE SEQUENCE [LARGE SCALE GENOMIC DNA]</scope>
    <source>
        <strain evidence="1 2">F0319</strain>
    </source>
</reference>
<comment type="caution">
    <text evidence="1">The sequence shown here is derived from an EMBL/GenBank/DDBJ whole genome shotgun (WGS) entry which is preliminary data.</text>
</comment>
<name>C9MKN8_9BACT</name>
<dbReference type="AlphaFoldDB" id="C9MKN8"/>
<evidence type="ECO:0000313" key="1">
    <source>
        <dbReference type="EMBL" id="EEX19843.1"/>
    </source>
</evidence>
<accession>C9MKN8</accession>
<sequence>MFRLICTTFFRSECKVTKKSGMLMALSDISFNSKFKVHNSKL</sequence>
<proteinExistence type="predicted"/>
<evidence type="ECO:0000313" key="2">
    <source>
        <dbReference type="Proteomes" id="UP000003327"/>
    </source>
</evidence>
<dbReference type="EMBL" id="ACVA01000007">
    <property type="protein sequence ID" value="EEX19843.1"/>
    <property type="molecule type" value="Genomic_DNA"/>
</dbReference>
<dbReference type="Proteomes" id="UP000003327">
    <property type="component" value="Unassembled WGS sequence"/>
</dbReference>
<organism evidence="1 2">
    <name type="scientific">Prevotella veroralis F0319</name>
    <dbReference type="NCBI Taxonomy" id="649761"/>
    <lineage>
        <taxon>Bacteria</taxon>
        <taxon>Pseudomonadati</taxon>
        <taxon>Bacteroidota</taxon>
        <taxon>Bacteroidia</taxon>
        <taxon>Bacteroidales</taxon>
        <taxon>Prevotellaceae</taxon>
        <taxon>Prevotella</taxon>
    </lineage>
</organism>
<protein>
    <submittedName>
        <fullName evidence="1">Uncharacterized protein</fullName>
    </submittedName>
</protein>
<gene>
    <name evidence="1" type="ORF">HMPREF0973_00162</name>
</gene>